<proteinExistence type="predicted"/>
<organism evidence="2 3">
    <name type="scientific">Spirosoma liriopis</name>
    <dbReference type="NCBI Taxonomy" id="2937440"/>
    <lineage>
        <taxon>Bacteria</taxon>
        <taxon>Pseudomonadati</taxon>
        <taxon>Bacteroidota</taxon>
        <taxon>Cytophagia</taxon>
        <taxon>Cytophagales</taxon>
        <taxon>Cytophagaceae</taxon>
        <taxon>Spirosoma</taxon>
    </lineage>
</organism>
<sequence>MQDTLGGELKALREARALTLKEAAEKLDMDFSMLARIEKGQRTVSEAMFSRFADLFSIEEKRLRTLALVDKVYRDVRHYEYAADALQIVRQKINEERK</sequence>
<dbReference type="Gene3D" id="1.10.260.40">
    <property type="entry name" value="lambda repressor-like DNA-binding domains"/>
    <property type="match status" value="1"/>
</dbReference>
<keyword evidence="3" id="KW-1185">Reference proteome</keyword>
<accession>A0ABT0HIE2</accession>
<dbReference type="InterPro" id="IPR001387">
    <property type="entry name" value="Cro/C1-type_HTH"/>
</dbReference>
<dbReference type="CDD" id="cd00093">
    <property type="entry name" value="HTH_XRE"/>
    <property type="match status" value="1"/>
</dbReference>
<evidence type="ECO:0000313" key="2">
    <source>
        <dbReference type="EMBL" id="MCK8491770.1"/>
    </source>
</evidence>
<comment type="caution">
    <text evidence="2">The sequence shown here is derived from an EMBL/GenBank/DDBJ whole genome shotgun (WGS) entry which is preliminary data.</text>
</comment>
<reference evidence="2 3" key="1">
    <citation type="submission" date="2022-04" db="EMBL/GenBank/DDBJ databases">
        <title>Spirosoma sp. strain RP8 genome sequencing and assembly.</title>
        <authorList>
            <person name="Jung Y."/>
        </authorList>
    </citation>
    <scope>NUCLEOTIDE SEQUENCE [LARGE SCALE GENOMIC DNA]</scope>
    <source>
        <strain evidence="2 3">RP8</strain>
    </source>
</reference>
<dbReference type="SUPFAM" id="SSF47413">
    <property type="entry name" value="lambda repressor-like DNA-binding domains"/>
    <property type="match status" value="1"/>
</dbReference>
<protein>
    <submittedName>
        <fullName evidence="2">Helix-turn-helix domain-containing protein</fullName>
    </submittedName>
</protein>
<dbReference type="EMBL" id="JALPRF010000001">
    <property type="protein sequence ID" value="MCK8491770.1"/>
    <property type="molecule type" value="Genomic_DNA"/>
</dbReference>
<gene>
    <name evidence="2" type="ORF">M0L20_07890</name>
</gene>
<dbReference type="RefSeq" id="WP_248476406.1">
    <property type="nucleotide sequence ID" value="NZ_JALPRF010000001.1"/>
</dbReference>
<feature type="domain" description="HTH cro/C1-type" evidence="1">
    <location>
        <begin position="9"/>
        <end position="63"/>
    </location>
</feature>
<dbReference type="Proteomes" id="UP001202180">
    <property type="component" value="Unassembled WGS sequence"/>
</dbReference>
<evidence type="ECO:0000259" key="1">
    <source>
        <dbReference type="PROSITE" id="PS50943"/>
    </source>
</evidence>
<dbReference type="InterPro" id="IPR010982">
    <property type="entry name" value="Lambda_DNA-bd_dom_sf"/>
</dbReference>
<dbReference type="SMART" id="SM00530">
    <property type="entry name" value="HTH_XRE"/>
    <property type="match status" value="1"/>
</dbReference>
<dbReference type="Pfam" id="PF13560">
    <property type="entry name" value="HTH_31"/>
    <property type="match status" value="1"/>
</dbReference>
<evidence type="ECO:0000313" key="3">
    <source>
        <dbReference type="Proteomes" id="UP001202180"/>
    </source>
</evidence>
<name>A0ABT0HIE2_9BACT</name>
<dbReference type="PROSITE" id="PS50943">
    <property type="entry name" value="HTH_CROC1"/>
    <property type="match status" value="1"/>
</dbReference>